<evidence type="ECO:0000256" key="3">
    <source>
        <dbReference type="ARBA" id="ARBA00022801"/>
    </source>
</evidence>
<dbReference type="InterPro" id="IPR025863">
    <property type="entry name" value="Choline_sulf_C_dom"/>
</dbReference>
<comment type="similarity">
    <text evidence="1">Belongs to the sulfatase family.</text>
</comment>
<dbReference type="SUPFAM" id="SSF53649">
    <property type="entry name" value="Alkaline phosphatase-like"/>
    <property type="match status" value="1"/>
</dbReference>
<dbReference type="KEGG" id="rom:EI983_04505"/>
<keyword evidence="3 6" id="KW-0378">Hydrolase</keyword>
<proteinExistence type="inferred from homology"/>
<name>A0A6I6IY36_9RHOB</name>
<evidence type="ECO:0000256" key="1">
    <source>
        <dbReference type="ARBA" id="ARBA00008779"/>
    </source>
</evidence>
<dbReference type="NCBIfam" id="TIGR03417">
    <property type="entry name" value="chol_sulfatase"/>
    <property type="match status" value="1"/>
</dbReference>
<dbReference type="Gene3D" id="3.40.720.10">
    <property type="entry name" value="Alkaline Phosphatase, subunit A"/>
    <property type="match status" value="1"/>
</dbReference>
<evidence type="ECO:0000313" key="7">
    <source>
        <dbReference type="Proteomes" id="UP000428330"/>
    </source>
</evidence>
<keyword evidence="7" id="KW-1185">Reference proteome</keyword>
<protein>
    <submittedName>
        <fullName evidence="6">Choline-sulfatase</fullName>
        <ecNumber evidence="6">3.1.6.6</ecNumber>
    </submittedName>
</protein>
<dbReference type="GO" id="GO:0046872">
    <property type="term" value="F:metal ion binding"/>
    <property type="evidence" value="ECO:0007669"/>
    <property type="project" value="UniProtKB-KW"/>
</dbReference>
<evidence type="ECO:0000313" key="6">
    <source>
        <dbReference type="EMBL" id="QGX97578.1"/>
    </source>
</evidence>
<accession>A0A6I6IY36</accession>
<dbReference type="Pfam" id="PF12411">
    <property type="entry name" value="Choline_sulf_C"/>
    <property type="match status" value="1"/>
</dbReference>
<dbReference type="FunFam" id="3.40.720.10:FF:000032">
    <property type="entry name" value="Choline sulfatase"/>
    <property type="match status" value="1"/>
</dbReference>
<reference evidence="7" key="1">
    <citation type="submission" date="2018-12" db="EMBL/GenBank/DDBJ databases">
        <title>Complete genome sequence of Roseovarius sp. MME-070.</title>
        <authorList>
            <person name="Nam Y.-D."/>
            <person name="Kang J."/>
            <person name="Chung W.-H."/>
            <person name="Park Y.S."/>
        </authorList>
    </citation>
    <scope>NUCLEOTIDE SEQUENCE [LARGE SCALE GENOMIC DNA]</scope>
    <source>
        <strain evidence="7">MME-070</strain>
    </source>
</reference>
<gene>
    <name evidence="6" type="primary">betC</name>
    <name evidence="6" type="ORF">EI983_04505</name>
</gene>
<dbReference type="AlphaFoldDB" id="A0A6I6IY36"/>
<dbReference type="CDD" id="cd16032">
    <property type="entry name" value="choline-sulfatase"/>
    <property type="match status" value="1"/>
</dbReference>
<evidence type="ECO:0000259" key="4">
    <source>
        <dbReference type="Pfam" id="PF00884"/>
    </source>
</evidence>
<dbReference type="InterPro" id="IPR000917">
    <property type="entry name" value="Sulfatase_N"/>
</dbReference>
<dbReference type="PROSITE" id="PS00149">
    <property type="entry name" value="SULFATASE_2"/>
    <property type="match status" value="1"/>
</dbReference>
<dbReference type="OrthoDB" id="9795675at2"/>
<dbReference type="Pfam" id="PF00884">
    <property type="entry name" value="Sulfatase"/>
    <property type="match status" value="1"/>
</dbReference>
<dbReference type="InterPro" id="IPR024607">
    <property type="entry name" value="Sulfatase_CS"/>
</dbReference>
<feature type="domain" description="Sulfatase N-terminal" evidence="4">
    <location>
        <begin position="4"/>
        <end position="348"/>
    </location>
</feature>
<keyword evidence="2" id="KW-0479">Metal-binding</keyword>
<dbReference type="Proteomes" id="UP000428330">
    <property type="component" value="Chromosome"/>
</dbReference>
<dbReference type="GO" id="GO:0047753">
    <property type="term" value="F:choline-sulfatase activity"/>
    <property type="evidence" value="ECO:0007669"/>
    <property type="project" value="UniProtKB-EC"/>
</dbReference>
<evidence type="ECO:0000256" key="2">
    <source>
        <dbReference type="ARBA" id="ARBA00022723"/>
    </source>
</evidence>
<dbReference type="PANTHER" id="PTHR45953">
    <property type="entry name" value="IDURONATE 2-SULFATASE"/>
    <property type="match status" value="1"/>
</dbReference>
<dbReference type="PANTHER" id="PTHR45953:SF1">
    <property type="entry name" value="IDURONATE 2-SULFATASE"/>
    <property type="match status" value="1"/>
</dbReference>
<evidence type="ECO:0000259" key="5">
    <source>
        <dbReference type="Pfam" id="PF12411"/>
    </source>
</evidence>
<dbReference type="InterPro" id="IPR017785">
    <property type="entry name" value="Choline-sulfatase"/>
</dbReference>
<feature type="domain" description="Choline sulfatase enzyme C-terminal" evidence="5">
    <location>
        <begin position="452"/>
        <end position="503"/>
    </location>
</feature>
<dbReference type="EMBL" id="CP034348">
    <property type="protein sequence ID" value="QGX97578.1"/>
    <property type="molecule type" value="Genomic_DNA"/>
</dbReference>
<sequence>MNRPNIVVIMADQLAPQFTGAYGHAVAKTPHLDALAARGMRFDAAYCNSPLCAPSRFAFMSGQLISRIAAYDNASEFRASVPTFAHYLTSLGYRTGLSGKMHFVGPDQKHGFQDRVTTDIYPADFAWTPDWEAHDERIDKWYHNMQTVKESGVAVATFQTDYDDEVGFAARRWLIDRGRDRAAGDERPFALVASFIHPHDPYVAKPEWWDLYSDDEIDLPEHVIAPEDQDPFSRRLMDGIEASYVPLTEEETRRARRAYLANVSYFDSKIAALVHALDQMGELENTVVIVTADHGDMLGERGLWYKMNFFEHSARVPLVMAGPGVARGVAGNACSLVDLLPTFLEIAGGDATMLGEPIDGRSLMPLARGEADPVDEAIGEYCAEMTPAPVLMIRRGDLKYIHCDGDPPQLYDLGTDPGERRNMAGDPAYAARAGAFAAEVAERWDSRRLRADVMATQKSRRALHAAMEAGAGEAWDYNPPSDASQQYVRNHMDWTVAAARYRFPPLTQEDEA</sequence>
<dbReference type="RefSeq" id="WP_157706213.1">
    <property type="nucleotide sequence ID" value="NZ_CP034348.1"/>
</dbReference>
<dbReference type="EC" id="3.1.6.6" evidence="6"/>
<dbReference type="InterPro" id="IPR017850">
    <property type="entry name" value="Alkaline_phosphatase_core_sf"/>
</dbReference>
<dbReference type="GO" id="GO:0005737">
    <property type="term" value="C:cytoplasm"/>
    <property type="evidence" value="ECO:0007669"/>
    <property type="project" value="TreeGrafter"/>
</dbReference>
<organism evidence="6 7">
    <name type="scientific">Roseovarius faecimaris</name>
    <dbReference type="NCBI Taxonomy" id="2494550"/>
    <lineage>
        <taxon>Bacteria</taxon>
        <taxon>Pseudomonadati</taxon>
        <taxon>Pseudomonadota</taxon>
        <taxon>Alphaproteobacteria</taxon>
        <taxon>Rhodobacterales</taxon>
        <taxon>Roseobacteraceae</taxon>
        <taxon>Roseovarius</taxon>
    </lineage>
</organism>